<accession>A0A4Q9M5W3</accession>
<dbReference type="OrthoDB" id="3036049at2759"/>
<dbReference type="Proteomes" id="UP000292957">
    <property type="component" value="Unassembled WGS sequence"/>
</dbReference>
<proteinExistence type="predicted"/>
<name>A0A4Q9M5W3_9APHY</name>
<reference evidence="2" key="1">
    <citation type="submission" date="2019-01" db="EMBL/GenBank/DDBJ databases">
        <title>Draft genome sequences of three monokaryotic isolates of the white-rot basidiomycete fungus Dichomitus squalens.</title>
        <authorList>
            <consortium name="DOE Joint Genome Institute"/>
            <person name="Lopez S.C."/>
            <person name="Andreopoulos B."/>
            <person name="Pangilinan J."/>
            <person name="Lipzen A."/>
            <person name="Riley R."/>
            <person name="Ahrendt S."/>
            <person name="Ng V."/>
            <person name="Barry K."/>
            <person name="Daum C."/>
            <person name="Grigoriev I.V."/>
            <person name="Hilden K.S."/>
            <person name="Makela M.R."/>
            <person name="de Vries R.P."/>
        </authorList>
    </citation>
    <scope>NUCLEOTIDE SEQUENCE [LARGE SCALE GENOMIC DNA]</scope>
    <source>
        <strain evidence="2">OM18370.1</strain>
    </source>
</reference>
<protein>
    <recommendedName>
        <fullName evidence="3">BTB domain-containing protein</fullName>
    </recommendedName>
</protein>
<organism evidence="2">
    <name type="scientific">Dichomitus squalens</name>
    <dbReference type="NCBI Taxonomy" id="114155"/>
    <lineage>
        <taxon>Eukaryota</taxon>
        <taxon>Fungi</taxon>
        <taxon>Dikarya</taxon>
        <taxon>Basidiomycota</taxon>
        <taxon>Agaricomycotina</taxon>
        <taxon>Agaricomycetes</taxon>
        <taxon>Polyporales</taxon>
        <taxon>Polyporaceae</taxon>
        <taxon>Dichomitus</taxon>
    </lineage>
</organism>
<evidence type="ECO:0000313" key="2">
    <source>
        <dbReference type="EMBL" id="TBU21182.1"/>
    </source>
</evidence>
<evidence type="ECO:0008006" key="3">
    <source>
        <dbReference type="Google" id="ProtNLM"/>
    </source>
</evidence>
<feature type="region of interest" description="Disordered" evidence="1">
    <location>
        <begin position="26"/>
        <end position="63"/>
    </location>
</feature>
<dbReference type="EMBL" id="ML143681">
    <property type="protein sequence ID" value="TBU21182.1"/>
    <property type="molecule type" value="Genomic_DNA"/>
</dbReference>
<dbReference type="Gene3D" id="3.30.710.10">
    <property type="entry name" value="Potassium Channel Kv1.1, Chain A"/>
    <property type="match status" value="1"/>
</dbReference>
<evidence type="ECO:0000256" key="1">
    <source>
        <dbReference type="SAM" id="MobiDB-lite"/>
    </source>
</evidence>
<gene>
    <name evidence="2" type="ORF">BD311DRAFT_679122</name>
</gene>
<sequence length="378" mass="41580">MSSRVTRKRARMDEGDAAAVKAELQQLEGSMDVDAAPPLDPEAPRSDASGTRANDAASDADEDAQAYVQDEELWFHDGTAILVAAGVGFRIYKGLLAEHSPVFQELFSQSHPLRTLPIDETQTVTCPVIQLSDSAHDLRYILRICMPRRGASVYGAYNPPFDEVSASIRLGQKYQITPLYEQSIRLLKGHYTDDLSVWLTRKPKTLPGFQAVNVIGVVNLARLTGELSILPTALYKCTRLDSRVVRGFQHADGSQENLTLDDLGLVFDAKTAIRKASIAVMLRTFNGGVAEGCRRPDTCSAVLYDAMADLDEHVDQLIRGAAFQSYTGVLKDKQLAVCTACKEAVNLRHSEEQQIMWDHLPELLRIQVPGWGAGKSLP</sequence>
<dbReference type="InterPro" id="IPR011333">
    <property type="entry name" value="SKP1/BTB/POZ_sf"/>
</dbReference>
<dbReference type="AlphaFoldDB" id="A0A4Q9M5W3"/>